<evidence type="ECO:0000313" key="11">
    <source>
        <dbReference type="Proteomes" id="UP000054097"/>
    </source>
</evidence>
<comment type="catalytic activity">
    <reaction evidence="7">
        <text>L-threonyl-[protein] + ATP = O-phospho-L-threonyl-[protein] + ADP + H(+)</text>
        <dbReference type="Rhea" id="RHEA:46608"/>
        <dbReference type="Rhea" id="RHEA-COMP:11060"/>
        <dbReference type="Rhea" id="RHEA-COMP:11605"/>
        <dbReference type="ChEBI" id="CHEBI:15378"/>
        <dbReference type="ChEBI" id="CHEBI:30013"/>
        <dbReference type="ChEBI" id="CHEBI:30616"/>
        <dbReference type="ChEBI" id="CHEBI:61977"/>
        <dbReference type="ChEBI" id="CHEBI:456216"/>
        <dbReference type="EC" id="2.7.11.1"/>
    </reaction>
</comment>
<keyword evidence="5" id="KW-0418">Kinase</keyword>
<dbReference type="SUPFAM" id="SSF56112">
    <property type="entry name" value="Protein kinase-like (PK-like)"/>
    <property type="match status" value="1"/>
</dbReference>
<evidence type="ECO:0000259" key="9">
    <source>
        <dbReference type="PROSITE" id="PS50011"/>
    </source>
</evidence>
<dbReference type="Pfam" id="PF00069">
    <property type="entry name" value="Pkinase"/>
    <property type="match status" value="1"/>
</dbReference>
<dbReference type="InterPro" id="IPR008271">
    <property type="entry name" value="Ser/Thr_kinase_AS"/>
</dbReference>
<dbReference type="Proteomes" id="UP000054097">
    <property type="component" value="Unassembled WGS sequence"/>
</dbReference>
<keyword evidence="6" id="KW-0067">ATP-binding</keyword>
<dbReference type="Gene3D" id="1.10.510.10">
    <property type="entry name" value="Transferase(Phosphotransferase) domain 1"/>
    <property type="match status" value="1"/>
</dbReference>
<dbReference type="PROSITE" id="PS00108">
    <property type="entry name" value="PROTEIN_KINASE_ST"/>
    <property type="match status" value="1"/>
</dbReference>
<keyword evidence="11" id="KW-1185">Reference proteome</keyword>
<dbReference type="GO" id="GO:0035556">
    <property type="term" value="P:intracellular signal transduction"/>
    <property type="evidence" value="ECO:0007669"/>
    <property type="project" value="TreeGrafter"/>
</dbReference>
<organism evidence="10 11">
    <name type="scientific">Serendipita vermifera MAFF 305830</name>
    <dbReference type="NCBI Taxonomy" id="933852"/>
    <lineage>
        <taxon>Eukaryota</taxon>
        <taxon>Fungi</taxon>
        <taxon>Dikarya</taxon>
        <taxon>Basidiomycota</taxon>
        <taxon>Agaricomycotina</taxon>
        <taxon>Agaricomycetes</taxon>
        <taxon>Sebacinales</taxon>
        <taxon>Serendipitaceae</taxon>
        <taxon>Serendipita</taxon>
    </lineage>
</organism>
<dbReference type="PROSITE" id="PS50011">
    <property type="entry name" value="PROTEIN_KINASE_DOM"/>
    <property type="match status" value="1"/>
</dbReference>
<keyword evidence="4" id="KW-0547">Nucleotide-binding</keyword>
<dbReference type="AlphaFoldDB" id="A0A0C3BM14"/>
<name>A0A0C3BM14_SERVB</name>
<comment type="catalytic activity">
    <reaction evidence="8">
        <text>L-seryl-[protein] + ATP = O-phospho-L-seryl-[protein] + ADP + H(+)</text>
        <dbReference type="Rhea" id="RHEA:17989"/>
        <dbReference type="Rhea" id="RHEA-COMP:9863"/>
        <dbReference type="Rhea" id="RHEA-COMP:11604"/>
        <dbReference type="ChEBI" id="CHEBI:15378"/>
        <dbReference type="ChEBI" id="CHEBI:29999"/>
        <dbReference type="ChEBI" id="CHEBI:30616"/>
        <dbReference type="ChEBI" id="CHEBI:83421"/>
        <dbReference type="ChEBI" id="CHEBI:456216"/>
        <dbReference type="EC" id="2.7.11.1"/>
    </reaction>
</comment>
<dbReference type="STRING" id="933852.A0A0C3BM14"/>
<evidence type="ECO:0000256" key="3">
    <source>
        <dbReference type="ARBA" id="ARBA00022679"/>
    </source>
</evidence>
<dbReference type="PIRSF" id="PIRSF000654">
    <property type="entry name" value="Integrin-linked_kinase"/>
    <property type="match status" value="1"/>
</dbReference>
<evidence type="ECO:0000256" key="8">
    <source>
        <dbReference type="ARBA" id="ARBA00048679"/>
    </source>
</evidence>
<sequence length="243" mass="27571">QQVYAVKVISKRLLQKENKVRYANSERSILSKLGAANHPGIIRLFSAFQDANSLYFVMELAPNGELFGHLRRLGSFNIEGTRYYAACILDAVSFIHSMNIIHRDLKPENILLDANMRVKISDFGTAKDKAMLPADDNGSFVGTPEYASPEMLVPPTITTRASDIWAFGCIVFQFISGRPPFKEGTDYLTMKKIQEGKYEFPEGFDEVIKDMVERCLVINPTIRITGENLHVHRFFDSINWQTL</sequence>
<protein>
    <recommendedName>
        <fullName evidence="1">non-specific serine/threonine protein kinase</fullName>
        <ecNumber evidence="1">2.7.11.1</ecNumber>
    </recommendedName>
</protein>
<dbReference type="PANTHER" id="PTHR24356">
    <property type="entry name" value="SERINE/THREONINE-PROTEIN KINASE"/>
    <property type="match status" value="1"/>
</dbReference>
<dbReference type="EC" id="2.7.11.1" evidence="1"/>
<dbReference type="InterPro" id="IPR011009">
    <property type="entry name" value="Kinase-like_dom_sf"/>
</dbReference>
<dbReference type="InterPro" id="IPR050236">
    <property type="entry name" value="Ser_Thr_kinase_AGC"/>
</dbReference>
<evidence type="ECO:0000313" key="10">
    <source>
        <dbReference type="EMBL" id="KIM32491.1"/>
    </source>
</evidence>
<dbReference type="GO" id="GO:0005524">
    <property type="term" value="F:ATP binding"/>
    <property type="evidence" value="ECO:0007669"/>
    <property type="project" value="UniProtKB-KW"/>
</dbReference>
<feature type="non-terminal residue" evidence="10">
    <location>
        <position position="243"/>
    </location>
</feature>
<keyword evidence="2" id="KW-0723">Serine/threonine-protein kinase</keyword>
<feature type="domain" description="Protein kinase" evidence="9">
    <location>
        <begin position="1"/>
        <end position="235"/>
    </location>
</feature>
<evidence type="ECO:0000256" key="2">
    <source>
        <dbReference type="ARBA" id="ARBA00022527"/>
    </source>
</evidence>
<dbReference type="GO" id="GO:0004674">
    <property type="term" value="F:protein serine/threonine kinase activity"/>
    <property type="evidence" value="ECO:0007669"/>
    <property type="project" value="UniProtKB-KW"/>
</dbReference>
<evidence type="ECO:0000256" key="4">
    <source>
        <dbReference type="ARBA" id="ARBA00022741"/>
    </source>
</evidence>
<evidence type="ECO:0000256" key="1">
    <source>
        <dbReference type="ARBA" id="ARBA00012513"/>
    </source>
</evidence>
<dbReference type="HOGENOM" id="CLU_000288_63_5_1"/>
<dbReference type="SMART" id="SM00220">
    <property type="entry name" value="S_TKc"/>
    <property type="match status" value="1"/>
</dbReference>
<reference evidence="10 11" key="1">
    <citation type="submission" date="2014-04" db="EMBL/GenBank/DDBJ databases">
        <authorList>
            <consortium name="DOE Joint Genome Institute"/>
            <person name="Kuo A."/>
            <person name="Zuccaro A."/>
            <person name="Kohler A."/>
            <person name="Nagy L.G."/>
            <person name="Floudas D."/>
            <person name="Copeland A."/>
            <person name="Barry K.W."/>
            <person name="Cichocki N."/>
            <person name="Veneault-Fourrey C."/>
            <person name="LaButti K."/>
            <person name="Lindquist E.A."/>
            <person name="Lipzen A."/>
            <person name="Lundell T."/>
            <person name="Morin E."/>
            <person name="Murat C."/>
            <person name="Sun H."/>
            <person name="Tunlid A."/>
            <person name="Henrissat B."/>
            <person name="Grigoriev I.V."/>
            <person name="Hibbett D.S."/>
            <person name="Martin F."/>
            <person name="Nordberg H.P."/>
            <person name="Cantor M.N."/>
            <person name="Hua S.X."/>
        </authorList>
    </citation>
    <scope>NUCLEOTIDE SEQUENCE [LARGE SCALE GENOMIC DNA]</scope>
    <source>
        <strain evidence="10 11">MAFF 305830</strain>
    </source>
</reference>
<dbReference type="OrthoDB" id="347657at2759"/>
<evidence type="ECO:0000256" key="6">
    <source>
        <dbReference type="ARBA" id="ARBA00022840"/>
    </source>
</evidence>
<feature type="non-terminal residue" evidence="10">
    <location>
        <position position="1"/>
    </location>
</feature>
<dbReference type="Gene3D" id="3.30.200.20">
    <property type="entry name" value="Phosphorylase Kinase, domain 1"/>
    <property type="match status" value="1"/>
</dbReference>
<evidence type="ECO:0000256" key="7">
    <source>
        <dbReference type="ARBA" id="ARBA00047899"/>
    </source>
</evidence>
<keyword evidence="3" id="KW-0808">Transferase</keyword>
<dbReference type="InterPro" id="IPR000719">
    <property type="entry name" value="Prot_kinase_dom"/>
</dbReference>
<gene>
    <name evidence="10" type="ORF">M408DRAFT_33819</name>
</gene>
<dbReference type="PANTHER" id="PTHR24356:SF163">
    <property type="entry name" value="3-PHOSPHOINOSITIDE-DEPENDENT PROTEIN KINASE 1-RELATED"/>
    <property type="match status" value="1"/>
</dbReference>
<accession>A0A0C3BM14</accession>
<reference evidence="11" key="2">
    <citation type="submission" date="2015-01" db="EMBL/GenBank/DDBJ databases">
        <title>Evolutionary Origins and Diversification of the Mycorrhizal Mutualists.</title>
        <authorList>
            <consortium name="DOE Joint Genome Institute"/>
            <consortium name="Mycorrhizal Genomics Consortium"/>
            <person name="Kohler A."/>
            <person name="Kuo A."/>
            <person name="Nagy L.G."/>
            <person name="Floudas D."/>
            <person name="Copeland A."/>
            <person name="Barry K.W."/>
            <person name="Cichocki N."/>
            <person name="Veneault-Fourrey C."/>
            <person name="LaButti K."/>
            <person name="Lindquist E.A."/>
            <person name="Lipzen A."/>
            <person name="Lundell T."/>
            <person name="Morin E."/>
            <person name="Murat C."/>
            <person name="Riley R."/>
            <person name="Ohm R."/>
            <person name="Sun H."/>
            <person name="Tunlid A."/>
            <person name="Henrissat B."/>
            <person name="Grigoriev I.V."/>
            <person name="Hibbett D.S."/>
            <person name="Martin F."/>
        </authorList>
    </citation>
    <scope>NUCLEOTIDE SEQUENCE [LARGE SCALE GENOMIC DNA]</scope>
    <source>
        <strain evidence="11">MAFF 305830</strain>
    </source>
</reference>
<evidence type="ECO:0000256" key="5">
    <source>
        <dbReference type="ARBA" id="ARBA00022777"/>
    </source>
</evidence>
<proteinExistence type="predicted"/>
<dbReference type="EMBL" id="KN824280">
    <property type="protein sequence ID" value="KIM32491.1"/>
    <property type="molecule type" value="Genomic_DNA"/>
</dbReference>